<dbReference type="InterPro" id="IPR050696">
    <property type="entry name" value="FtsA/MreB"/>
</dbReference>
<dbReference type="AlphaFoldDB" id="A0A7C2VI59"/>
<protein>
    <submittedName>
        <fullName evidence="2">Uncharacterized protein</fullName>
    </submittedName>
</protein>
<keyword evidence="1" id="KW-1133">Transmembrane helix</keyword>
<dbReference type="EMBL" id="DSFP01000064">
    <property type="protein sequence ID" value="HEW46436.1"/>
    <property type="molecule type" value="Genomic_DNA"/>
</dbReference>
<name>A0A7C2VI59_9AQUI</name>
<dbReference type="Gene3D" id="3.30.420.40">
    <property type="match status" value="2"/>
</dbReference>
<keyword evidence="1" id="KW-0472">Membrane</keyword>
<proteinExistence type="predicted"/>
<gene>
    <name evidence="2" type="ORF">ENO47_07225</name>
</gene>
<dbReference type="SUPFAM" id="SSF53067">
    <property type="entry name" value="Actin-like ATPase domain"/>
    <property type="match status" value="1"/>
</dbReference>
<sequence>MIKRVVSAKEGEKRLSVEYNPITKSWQVSKRFGRLICVVPSHKSLIKVEGRKRIEDLRAYVKERFPESRYDIKLLEDRAYIALCRDCSECENIELEPFALARLFSLYEKEGFVIDFGKSKTVFVEVEGGLLRSFRVVMRGGDYLTQRVMEKKNISFEEAEKLKRSEGLNLEEVREGLLEILDLSGYSFEEKTLLLTGGGSRLRGLRDIFPRSIDFRLCEPEYAVCLGACLREVLKNPYPDFTRKELSKQYIKRIAYTGASMGLLFFLSLFAMERLYSAEKLRELQRSEFKRLFPKEPIVSLYDQVRAKVSTGEEYRLTKALLKVQDNLKPGMRIYTFEYAEGRFIIKGEAERSLLEGIRPYAIKETTTGKVEFEIRWP</sequence>
<evidence type="ECO:0000256" key="1">
    <source>
        <dbReference type="SAM" id="Phobius"/>
    </source>
</evidence>
<dbReference type="PANTHER" id="PTHR32432:SF3">
    <property type="entry name" value="ETHANOLAMINE UTILIZATION PROTEIN EUTJ"/>
    <property type="match status" value="1"/>
</dbReference>
<reference evidence="2" key="1">
    <citation type="journal article" date="2020" name="mSystems">
        <title>Genome- and Community-Level Interaction Insights into Carbon Utilization and Element Cycling Functions of Hydrothermarchaeota in Hydrothermal Sediment.</title>
        <authorList>
            <person name="Zhou Z."/>
            <person name="Liu Y."/>
            <person name="Xu W."/>
            <person name="Pan J."/>
            <person name="Luo Z.H."/>
            <person name="Li M."/>
        </authorList>
    </citation>
    <scope>NUCLEOTIDE SEQUENCE [LARGE SCALE GENOMIC DNA]</scope>
    <source>
        <strain evidence="2">SpSt-132</strain>
    </source>
</reference>
<accession>A0A7C2VI59</accession>
<dbReference type="InterPro" id="IPR043129">
    <property type="entry name" value="ATPase_NBD"/>
</dbReference>
<organism evidence="2">
    <name type="scientific">Hydrogenobacter sp</name>
    <dbReference type="NCBI Taxonomy" id="2152829"/>
    <lineage>
        <taxon>Bacteria</taxon>
        <taxon>Pseudomonadati</taxon>
        <taxon>Aquificota</taxon>
        <taxon>Aquificia</taxon>
        <taxon>Aquificales</taxon>
        <taxon>Aquificaceae</taxon>
        <taxon>Hydrogenobacter</taxon>
    </lineage>
</organism>
<evidence type="ECO:0000313" key="2">
    <source>
        <dbReference type="EMBL" id="HEW46436.1"/>
    </source>
</evidence>
<dbReference type="Pfam" id="PF14450">
    <property type="entry name" value="FtsA"/>
    <property type="match status" value="1"/>
</dbReference>
<feature type="transmembrane region" description="Helical" evidence="1">
    <location>
        <begin position="254"/>
        <end position="272"/>
    </location>
</feature>
<dbReference type="PANTHER" id="PTHR32432">
    <property type="entry name" value="CELL DIVISION PROTEIN FTSA-RELATED"/>
    <property type="match status" value="1"/>
</dbReference>
<keyword evidence="1" id="KW-0812">Transmembrane</keyword>
<comment type="caution">
    <text evidence="2">The sequence shown here is derived from an EMBL/GenBank/DDBJ whole genome shotgun (WGS) entry which is preliminary data.</text>
</comment>